<evidence type="ECO:0000313" key="1">
    <source>
        <dbReference type="EMBL" id="KAJ3645865.1"/>
    </source>
</evidence>
<dbReference type="EMBL" id="JALNTZ010000007">
    <property type="protein sequence ID" value="KAJ3645865.1"/>
    <property type="molecule type" value="Genomic_DNA"/>
</dbReference>
<dbReference type="Proteomes" id="UP001168821">
    <property type="component" value="Unassembled WGS sequence"/>
</dbReference>
<accession>A0AA38HXF2</accession>
<evidence type="ECO:0000313" key="2">
    <source>
        <dbReference type="Proteomes" id="UP001168821"/>
    </source>
</evidence>
<reference evidence="1" key="1">
    <citation type="journal article" date="2023" name="G3 (Bethesda)">
        <title>Whole genome assemblies of Zophobas morio and Tenebrio molitor.</title>
        <authorList>
            <person name="Kaur S."/>
            <person name="Stinson S.A."/>
            <person name="diCenzo G.C."/>
        </authorList>
    </citation>
    <scope>NUCLEOTIDE SEQUENCE</scope>
    <source>
        <strain evidence="1">QUZm001</strain>
    </source>
</reference>
<name>A0AA38HXF2_9CUCU</name>
<proteinExistence type="predicted"/>
<organism evidence="1 2">
    <name type="scientific">Zophobas morio</name>
    <dbReference type="NCBI Taxonomy" id="2755281"/>
    <lineage>
        <taxon>Eukaryota</taxon>
        <taxon>Metazoa</taxon>
        <taxon>Ecdysozoa</taxon>
        <taxon>Arthropoda</taxon>
        <taxon>Hexapoda</taxon>
        <taxon>Insecta</taxon>
        <taxon>Pterygota</taxon>
        <taxon>Neoptera</taxon>
        <taxon>Endopterygota</taxon>
        <taxon>Coleoptera</taxon>
        <taxon>Polyphaga</taxon>
        <taxon>Cucujiformia</taxon>
        <taxon>Tenebrionidae</taxon>
        <taxon>Zophobas</taxon>
    </lineage>
</organism>
<gene>
    <name evidence="1" type="ORF">Zmor_023488</name>
</gene>
<comment type="caution">
    <text evidence="1">The sequence shown here is derived from an EMBL/GenBank/DDBJ whole genome shotgun (WGS) entry which is preliminary data.</text>
</comment>
<protein>
    <submittedName>
        <fullName evidence="1">Uncharacterized protein</fullName>
    </submittedName>
</protein>
<dbReference type="AlphaFoldDB" id="A0AA38HXF2"/>
<sequence>MFLELFGALQKRHVVSPSIEGPGLPNGCPAGVHSTIRPSGYFDGAVLVPVVAQEADASVVEVELLDSETARLVSWLSVGAMWEDDAVLSTSVYLAHRFSSWGPLQRRDEQVPTGRQVVMGHLGP</sequence>
<keyword evidence="2" id="KW-1185">Reference proteome</keyword>